<accession>W0JPU4</accession>
<gene>
    <name evidence="2" type="ORF">HALLA_05915</name>
</gene>
<dbReference type="HOGENOM" id="CLU_1444640_0_0_2"/>
<dbReference type="Pfam" id="PF26295">
    <property type="entry name" value="PDDEXK_17"/>
    <property type="match status" value="1"/>
</dbReference>
<protein>
    <recommendedName>
        <fullName evidence="1">PD-(D/E)XK nuclease-like domain-containing protein</fullName>
    </recommendedName>
</protein>
<proteinExistence type="predicted"/>
<sequence length="187" mass="21892">MLLREGIRSVDKYTYKFTIQLIHIMTTLDLNDLSNLSGDYKGNIGEAIGSSYFEKYFRNHPHLLFKGLDAEDAKIYVQKRTNIPFESREVSDTGKVITKRWEADFKFTIDIYGRDDIERQTYLLEIKTGPYAEPERSQLEVMERLARNPEYNVLTCNIQFSNDGAELKFKEAVEKHSEIVWMPQSFD</sequence>
<evidence type="ECO:0000259" key="1">
    <source>
        <dbReference type="Pfam" id="PF26295"/>
    </source>
</evidence>
<evidence type="ECO:0000313" key="3">
    <source>
        <dbReference type="Proteomes" id="UP000019024"/>
    </source>
</evidence>
<reference evidence="2 3" key="1">
    <citation type="submission" date="2014-01" db="EMBL/GenBank/DDBJ databases">
        <authorList>
            <consortium name="DOE Joint Genome Institute"/>
            <person name="Anderson I."/>
            <person name="Huntemann M."/>
            <person name="Han J."/>
            <person name="Chen A."/>
            <person name="Kyrpides N."/>
            <person name="Mavromatis K."/>
            <person name="Markowitz V."/>
            <person name="Palaniappan K."/>
            <person name="Ivanova N."/>
            <person name="Schaumberg A."/>
            <person name="Pati A."/>
            <person name="Liolios K."/>
            <person name="Nordberg H.P."/>
            <person name="Cantor M.N."/>
            <person name="Hua S.X."/>
            <person name="Woyke T."/>
        </authorList>
    </citation>
    <scope>NUCLEOTIDE SEQUENCE [LARGE SCALE GENOMIC DNA]</scope>
    <source>
        <strain evidence="2 3">XH-48</strain>
    </source>
</reference>
<dbReference type="KEGG" id="hlr:HALLA_05915"/>
<feature type="domain" description="PD-(D/E)XK nuclease-like" evidence="1">
    <location>
        <begin position="62"/>
        <end position="161"/>
    </location>
</feature>
<name>W0JPU4_9EURY</name>
<keyword evidence="3" id="KW-1185">Reference proteome</keyword>
<dbReference type="Proteomes" id="UP000019024">
    <property type="component" value="Chromosome"/>
</dbReference>
<dbReference type="InterPro" id="IPR059118">
    <property type="entry name" value="PDDEXK_dom_halobact"/>
</dbReference>
<organism evidence="2 3">
    <name type="scientific">Halostagnicola larsenii XH-48</name>
    <dbReference type="NCBI Taxonomy" id="797299"/>
    <lineage>
        <taxon>Archaea</taxon>
        <taxon>Methanobacteriati</taxon>
        <taxon>Methanobacteriota</taxon>
        <taxon>Stenosarchaea group</taxon>
        <taxon>Halobacteria</taxon>
        <taxon>Halobacteriales</taxon>
        <taxon>Natrialbaceae</taxon>
        <taxon>Halostagnicola</taxon>
    </lineage>
</organism>
<dbReference type="EMBL" id="CP007055">
    <property type="protein sequence ID" value="AHG00746.1"/>
    <property type="molecule type" value="Genomic_DNA"/>
</dbReference>
<dbReference type="AlphaFoldDB" id="W0JPU4"/>
<evidence type="ECO:0000313" key="2">
    <source>
        <dbReference type="EMBL" id="AHG00746.1"/>
    </source>
</evidence>